<protein>
    <submittedName>
        <fullName evidence="1">Uncharacterized protein</fullName>
    </submittedName>
</protein>
<accession>A0A9D9DY24</accession>
<dbReference type="Proteomes" id="UP000823615">
    <property type="component" value="Unassembled WGS sequence"/>
</dbReference>
<dbReference type="EMBL" id="JADIMT010000053">
    <property type="protein sequence ID" value="MBO8436149.1"/>
    <property type="molecule type" value="Genomic_DNA"/>
</dbReference>
<dbReference type="AlphaFoldDB" id="A0A9D9DY24"/>
<proteinExistence type="predicted"/>
<organism evidence="1 2">
    <name type="scientific">Candidatus Ornithospirochaeta stercoripullorum</name>
    <dbReference type="NCBI Taxonomy" id="2840899"/>
    <lineage>
        <taxon>Bacteria</taxon>
        <taxon>Pseudomonadati</taxon>
        <taxon>Spirochaetota</taxon>
        <taxon>Spirochaetia</taxon>
        <taxon>Spirochaetales</taxon>
        <taxon>Spirochaetaceae</taxon>
        <taxon>Spirochaetaceae incertae sedis</taxon>
        <taxon>Candidatus Ornithospirochaeta</taxon>
    </lineage>
</organism>
<sequence>MLENNEFAKFAVESIQKLLPPGFVADEKEIENIGKRLAQLFLGSSDKSLTDVSNWLSKEKIRANLEKDEEYQNLKRKLTTYDITLEDFVVGQLGFHDTDELNGSGYEILLRTFYLPRLPIYRYAYYHYRLSLSDFKYDKLKRNLTLETLEFEINAEPVQLPHPTEKPDGTTFNDENEIDDVVAYYTKNTLPSTTDYKSSRRRKASSFDGLSGTEHIVAEDYGLHKDQLIITMVIAYGKRRSIYNDGIVHIITNWMNNDIDSPELDFFLNNMKIYVSPDMSALYNPTLGSYWRKAFIYLMKQLQFGVWYKAEDLWQAYKSSAAPINLGASMIDVRLNILQFTDGTEPDKKEIDARLEELVFRPVFFGMLYIFALFGCLEISEKHPELTMLKSKKKAMPYSSAACLDKVSLTALGNWVLGHTKIKPKAKKEFAEPVADKDLLLITYKGKDIAVRNYLSRIAAPVGDIRFKVTLQTFTKECSYLHDAQKLIDEFKHLICKDPSQNWLNFFDAVRESFNLFSKGEKGITLKINNIDTFKSIMKSINIAKYITRCEGNMIFISEENIQSFNNQLIKLGYHIDLTYHSFYY</sequence>
<evidence type="ECO:0000313" key="1">
    <source>
        <dbReference type="EMBL" id="MBO8436149.1"/>
    </source>
</evidence>
<evidence type="ECO:0000313" key="2">
    <source>
        <dbReference type="Proteomes" id="UP000823615"/>
    </source>
</evidence>
<reference evidence="1" key="2">
    <citation type="journal article" date="2021" name="PeerJ">
        <title>Extensive microbial diversity within the chicken gut microbiome revealed by metagenomics and culture.</title>
        <authorList>
            <person name="Gilroy R."/>
            <person name="Ravi A."/>
            <person name="Getino M."/>
            <person name="Pursley I."/>
            <person name="Horton D.L."/>
            <person name="Alikhan N.F."/>
            <person name="Baker D."/>
            <person name="Gharbi K."/>
            <person name="Hall N."/>
            <person name="Watson M."/>
            <person name="Adriaenssens E.M."/>
            <person name="Foster-Nyarko E."/>
            <person name="Jarju S."/>
            <person name="Secka A."/>
            <person name="Antonio M."/>
            <person name="Oren A."/>
            <person name="Chaudhuri R.R."/>
            <person name="La Ragione R."/>
            <person name="Hildebrand F."/>
            <person name="Pallen M.J."/>
        </authorList>
    </citation>
    <scope>NUCLEOTIDE SEQUENCE</scope>
    <source>
        <strain evidence="1">7293</strain>
    </source>
</reference>
<gene>
    <name evidence="1" type="ORF">IAA97_04145</name>
</gene>
<reference evidence="1" key="1">
    <citation type="submission" date="2020-10" db="EMBL/GenBank/DDBJ databases">
        <authorList>
            <person name="Gilroy R."/>
        </authorList>
    </citation>
    <scope>NUCLEOTIDE SEQUENCE</scope>
    <source>
        <strain evidence="1">7293</strain>
    </source>
</reference>
<comment type="caution">
    <text evidence="1">The sequence shown here is derived from an EMBL/GenBank/DDBJ whole genome shotgun (WGS) entry which is preliminary data.</text>
</comment>
<name>A0A9D9DY24_9SPIO</name>